<keyword evidence="1" id="KW-0812">Transmembrane</keyword>
<reference evidence="3 4" key="1">
    <citation type="submission" date="2020-03" db="EMBL/GenBank/DDBJ databases">
        <title>Whole genome shotgun sequence of Phytohabitans flavus NBRC 107702.</title>
        <authorList>
            <person name="Komaki H."/>
            <person name="Tamura T."/>
        </authorList>
    </citation>
    <scope>NUCLEOTIDE SEQUENCE [LARGE SCALE GENOMIC DNA]</scope>
    <source>
        <strain evidence="3 4">NBRC 107702</strain>
    </source>
</reference>
<feature type="transmembrane region" description="Helical" evidence="1">
    <location>
        <begin position="274"/>
        <end position="291"/>
    </location>
</feature>
<dbReference type="EMBL" id="AP022870">
    <property type="protein sequence ID" value="BCB76369.1"/>
    <property type="molecule type" value="Genomic_DNA"/>
</dbReference>
<evidence type="ECO:0000313" key="4">
    <source>
        <dbReference type="Proteomes" id="UP000502508"/>
    </source>
</evidence>
<feature type="transmembrane region" description="Helical" evidence="1">
    <location>
        <begin position="168"/>
        <end position="186"/>
    </location>
</feature>
<evidence type="ECO:0000256" key="1">
    <source>
        <dbReference type="SAM" id="Phobius"/>
    </source>
</evidence>
<reference evidence="3 4" key="2">
    <citation type="submission" date="2020-03" db="EMBL/GenBank/DDBJ databases">
        <authorList>
            <person name="Ichikawa N."/>
            <person name="Kimura A."/>
            <person name="Kitahashi Y."/>
            <person name="Uohara A."/>
        </authorList>
    </citation>
    <scope>NUCLEOTIDE SEQUENCE [LARGE SCALE GENOMIC DNA]</scope>
    <source>
        <strain evidence="3 4">NBRC 107702</strain>
    </source>
</reference>
<dbReference type="AlphaFoldDB" id="A0A6F8XRF4"/>
<feature type="transmembrane region" description="Helical" evidence="1">
    <location>
        <begin position="65"/>
        <end position="85"/>
    </location>
</feature>
<feature type="transmembrane region" description="Helical" evidence="1">
    <location>
        <begin position="21"/>
        <end position="45"/>
    </location>
</feature>
<feature type="transmembrane region" description="Helical" evidence="1">
    <location>
        <begin position="423"/>
        <end position="443"/>
    </location>
</feature>
<keyword evidence="1" id="KW-1133">Transmembrane helix</keyword>
<dbReference type="Pfam" id="PF01757">
    <property type="entry name" value="Acyl_transf_3"/>
    <property type="match status" value="1"/>
</dbReference>
<sequence>MGRVGMLARQTPAGRERYVDFLRALAICLVVLGHWLVTVIAYGASGKVTGFNALVDLVWARPLTWLFQVIPVFFLVGGFANAASLTSGRARGTTATQWLLDRSGRLVRPTTVLVVILAVGAAVGSLAGADRVEIRTVVQFATIPLWFLIAYFAVVALTPVMYRLHQRFGFAVVAVLVVLVALGDVARLVHHGALAGGGYIFGWLALHQVGFAWYDSHAGETRKVRRLPMNRTAAVLILVVGAAAVSLLTFAGPYQVSMINIPGEHLHNTSPPTLALLALAAAQLGLILLLREPAERMVHRPGPWRAVVAMNAVVLTVFLWHMSAVVLLVGVLNLAHWLPPTSVGTGTWWAWRVPWLLVLAVILAGLTAIFGRVEARATHPPSGQRAGWPAPTLRTVLTVAGYAGVVAGLAINSAASRSTPEPLGLPLAALVAYLAGAAILRLLRSGKPRRP</sequence>
<keyword evidence="4" id="KW-1185">Reference proteome</keyword>
<evidence type="ECO:0000313" key="3">
    <source>
        <dbReference type="EMBL" id="BCB76369.1"/>
    </source>
</evidence>
<dbReference type="KEGG" id="pfla:Pflav_027790"/>
<organism evidence="3 4">
    <name type="scientific">Phytohabitans flavus</name>
    <dbReference type="NCBI Taxonomy" id="1076124"/>
    <lineage>
        <taxon>Bacteria</taxon>
        <taxon>Bacillati</taxon>
        <taxon>Actinomycetota</taxon>
        <taxon>Actinomycetes</taxon>
        <taxon>Micromonosporales</taxon>
        <taxon>Micromonosporaceae</taxon>
    </lineage>
</organism>
<dbReference type="Proteomes" id="UP000502508">
    <property type="component" value="Chromosome"/>
</dbReference>
<proteinExistence type="predicted"/>
<feature type="domain" description="Acyltransferase 3" evidence="2">
    <location>
        <begin position="17"/>
        <end position="365"/>
    </location>
</feature>
<dbReference type="RefSeq" id="WP_173036443.1">
    <property type="nucleotide sequence ID" value="NZ_AP022870.1"/>
</dbReference>
<feature type="transmembrane region" description="Helical" evidence="1">
    <location>
        <begin position="140"/>
        <end position="161"/>
    </location>
</feature>
<gene>
    <name evidence="3" type="ORF">Pflav_027790</name>
</gene>
<evidence type="ECO:0000259" key="2">
    <source>
        <dbReference type="Pfam" id="PF01757"/>
    </source>
</evidence>
<dbReference type="InterPro" id="IPR002656">
    <property type="entry name" value="Acyl_transf_3_dom"/>
</dbReference>
<feature type="transmembrane region" description="Helical" evidence="1">
    <location>
        <begin position="235"/>
        <end position="254"/>
    </location>
</feature>
<feature type="transmembrane region" description="Helical" evidence="1">
    <location>
        <begin position="312"/>
        <end position="337"/>
    </location>
</feature>
<dbReference type="GO" id="GO:0016747">
    <property type="term" value="F:acyltransferase activity, transferring groups other than amino-acyl groups"/>
    <property type="evidence" value="ECO:0007669"/>
    <property type="project" value="InterPro"/>
</dbReference>
<accession>A0A6F8XRF4</accession>
<protein>
    <recommendedName>
        <fullName evidence="2">Acyltransferase 3 domain-containing protein</fullName>
    </recommendedName>
</protein>
<feature type="transmembrane region" description="Helical" evidence="1">
    <location>
        <begin position="349"/>
        <end position="371"/>
    </location>
</feature>
<feature type="transmembrane region" description="Helical" evidence="1">
    <location>
        <begin position="106"/>
        <end position="128"/>
    </location>
</feature>
<feature type="transmembrane region" description="Helical" evidence="1">
    <location>
        <begin position="192"/>
        <end position="214"/>
    </location>
</feature>
<feature type="transmembrane region" description="Helical" evidence="1">
    <location>
        <begin position="392"/>
        <end position="411"/>
    </location>
</feature>
<keyword evidence="1" id="KW-0472">Membrane</keyword>
<name>A0A6F8XRF4_9ACTN</name>